<feature type="region of interest" description="Disordered" evidence="1">
    <location>
        <begin position="27"/>
        <end position="56"/>
    </location>
</feature>
<organism evidence="2">
    <name type="scientific">marine sediment metagenome</name>
    <dbReference type="NCBI Taxonomy" id="412755"/>
    <lineage>
        <taxon>unclassified sequences</taxon>
        <taxon>metagenomes</taxon>
        <taxon>ecological metagenomes</taxon>
    </lineage>
</organism>
<evidence type="ECO:0000313" key="2">
    <source>
        <dbReference type="EMBL" id="GAH06416.1"/>
    </source>
</evidence>
<protein>
    <submittedName>
        <fullName evidence="2">Uncharacterized protein</fullName>
    </submittedName>
</protein>
<reference evidence="2" key="1">
    <citation type="journal article" date="2014" name="Front. Microbiol.">
        <title>High frequency of phylogenetically diverse reductive dehalogenase-homologous genes in deep subseafloor sedimentary metagenomes.</title>
        <authorList>
            <person name="Kawai M."/>
            <person name="Futagami T."/>
            <person name="Toyoda A."/>
            <person name="Takaki Y."/>
            <person name="Nishi S."/>
            <person name="Hori S."/>
            <person name="Arai W."/>
            <person name="Tsubouchi T."/>
            <person name="Morono Y."/>
            <person name="Uchiyama I."/>
            <person name="Ito T."/>
            <person name="Fujiyama A."/>
            <person name="Inagaki F."/>
            <person name="Takami H."/>
        </authorList>
    </citation>
    <scope>NUCLEOTIDE SEQUENCE</scope>
    <source>
        <strain evidence="2">Expedition CK06-06</strain>
    </source>
</reference>
<sequence length="56" mass="6401">MRVVLIEKGVTSANHGDDVVFVVTARKRREQNRTEQNSDKNPTAKQQTANNYSNKR</sequence>
<dbReference type="AlphaFoldDB" id="X1CDR8"/>
<proteinExistence type="predicted"/>
<accession>X1CDR8</accession>
<dbReference type="EMBL" id="BART01034625">
    <property type="protein sequence ID" value="GAH06416.1"/>
    <property type="molecule type" value="Genomic_DNA"/>
</dbReference>
<gene>
    <name evidence="2" type="ORF">S01H4_59119</name>
</gene>
<name>X1CDR8_9ZZZZ</name>
<evidence type="ECO:0000256" key="1">
    <source>
        <dbReference type="SAM" id="MobiDB-lite"/>
    </source>
</evidence>
<feature type="compositionally biased region" description="Polar residues" evidence="1">
    <location>
        <begin position="39"/>
        <end position="56"/>
    </location>
</feature>
<comment type="caution">
    <text evidence="2">The sequence shown here is derived from an EMBL/GenBank/DDBJ whole genome shotgun (WGS) entry which is preliminary data.</text>
</comment>